<protein>
    <recommendedName>
        <fullName evidence="1">HicB-like antitoxin of toxin-antitoxin system domain-containing protein</fullName>
    </recommendedName>
</protein>
<dbReference type="Pfam" id="PF15919">
    <property type="entry name" value="HicB_lk_antitox"/>
    <property type="match status" value="1"/>
</dbReference>
<name>A0A1Q6R2N2_9FIRM</name>
<dbReference type="Proteomes" id="UP000186777">
    <property type="component" value="Unassembled WGS sequence"/>
</dbReference>
<dbReference type="SUPFAM" id="SSF143100">
    <property type="entry name" value="TTHA1013/TTHA0281-like"/>
    <property type="match status" value="1"/>
</dbReference>
<dbReference type="PANTHER" id="PTHR34504">
    <property type="entry name" value="ANTITOXIN HICB"/>
    <property type="match status" value="1"/>
</dbReference>
<dbReference type="Gene3D" id="3.30.160.250">
    <property type="match status" value="1"/>
</dbReference>
<dbReference type="InterPro" id="IPR035069">
    <property type="entry name" value="TTHA1013/TTHA0281-like"/>
</dbReference>
<proteinExistence type="predicted"/>
<dbReference type="InterPro" id="IPR051404">
    <property type="entry name" value="TA_system_antitoxin"/>
</dbReference>
<dbReference type="EMBL" id="MNTG01000043">
    <property type="protein sequence ID" value="OLA36619.1"/>
    <property type="molecule type" value="Genomic_DNA"/>
</dbReference>
<accession>A0A1Q6R2N2</accession>
<dbReference type="PANTHER" id="PTHR34504:SF4">
    <property type="entry name" value="ANTITOXIN HICB"/>
    <property type="match status" value="1"/>
</dbReference>
<comment type="caution">
    <text evidence="2">The sequence shown here is derived from an EMBL/GenBank/DDBJ whole genome shotgun (WGS) entry which is preliminary data.</text>
</comment>
<sequence>MKSVAYPIILEKEADGYFVTVPDIDRYTQGEDIADAMEMARDLICLWLLDLEESGKSIPQPASMELNVSKDAIVTFVDVNIDEYRKKYGTRVVKKNCTIPAWLNARAEAIGVNFSQTLQEALLAKIEAC</sequence>
<dbReference type="InterPro" id="IPR031807">
    <property type="entry name" value="HicB-like"/>
</dbReference>
<reference evidence="2 3" key="1">
    <citation type="journal article" date="2016" name="Nat. Biotechnol.">
        <title>Measurement of bacterial replication rates in microbial communities.</title>
        <authorList>
            <person name="Brown C.T."/>
            <person name="Olm M.R."/>
            <person name="Thomas B.C."/>
            <person name="Banfield J.F."/>
        </authorList>
    </citation>
    <scope>NUCLEOTIDE SEQUENCE [LARGE SCALE GENOMIC DNA]</scope>
    <source>
        <strain evidence="2">46_33</strain>
    </source>
</reference>
<evidence type="ECO:0000313" key="2">
    <source>
        <dbReference type="EMBL" id="OLA36619.1"/>
    </source>
</evidence>
<dbReference type="STRING" id="626940.BHW43_09165"/>
<gene>
    <name evidence="2" type="ORF">BHW43_09165</name>
</gene>
<organism evidence="2 3">
    <name type="scientific">Phascolarctobacterium succinatutens</name>
    <dbReference type="NCBI Taxonomy" id="626940"/>
    <lineage>
        <taxon>Bacteria</taxon>
        <taxon>Bacillati</taxon>
        <taxon>Bacillota</taxon>
        <taxon>Negativicutes</taxon>
        <taxon>Acidaminococcales</taxon>
        <taxon>Acidaminococcaceae</taxon>
        <taxon>Phascolarctobacterium</taxon>
    </lineage>
</organism>
<dbReference type="RefSeq" id="WP_293823836.1">
    <property type="nucleotide sequence ID" value="NZ_CATZZF010000034.1"/>
</dbReference>
<evidence type="ECO:0000259" key="1">
    <source>
        <dbReference type="Pfam" id="PF15919"/>
    </source>
</evidence>
<dbReference type="AlphaFoldDB" id="A0A1Q6R2N2"/>
<feature type="domain" description="HicB-like antitoxin of toxin-antitoxin system" evidence="1">
    <location>
        <begin position="6"/>
        <end position="109"/>
    </location>
</feature>
<evidence type="ECO:0000313" key="3">
    <source>
        <dbReference type="Proteomes" id="UP000186777"/>
    </source>
</evidence>